<dbReference type="PANTHER" id="PTHR38041">
    <property type="entry name" value="CHORISMATE MUTASE"/>
    <property type="match status" value="1"/>
</dbReference>
<keyword evidence="2" id="KW-0413">Isomerase</keyword>
<accession>A0ABS8YUS2</accession>
<dbReference type="EC" id="5.4.99.5" evidence="1"/>
<organism evidence="4 5">
    <name type="scientific">Rhodobacter flavimaris</name>
    <dbReference type="NCBI Taxonomy" id="2907145"/>
    <lineage>
        <taxon>Bacteria</taxon>
        <taxon>Pseudomonadati</taxon>
        <taxon>Pseudomonadota</taxon>
        <taxon>Alphaproteobacteria</taxon>
        <taxon>Rhodobacterales</taxon>
        <taxon>Rhodobacter group</taxon>
        <taxon>Rhodobacter</taxon>
    </lineage>
</organism>
<dbReference type="Gene3D" id="1.20.59.10">
    <property type="entry name" value="Chorismate mutase"/>
    <property type="match status" value="1"/>
</dbReference>
<evidence type="ECO:0000256" key="1">
    <source>
        <dbReference type="ARBA" id="ARBA00012404"/>
    </source>
</evidence>
<dbReference type="Proteomes" id="UP001521181">
    <property type="component" value="Unassembled WGS sequence"/>
</dbReference>
<dbReference type="SMART" id="SM00830">
    <property type="entry name" value="CM_2"/>
    <property type="match status" value="1"/>
</dbReference>
<gene>
    <name evidence="4" type="ORF">LZA78_08935</name>
</gene>
<evidence type="ECO:0000313" key="4">
    <source>
        <dbReference type="EMBL" id="MCE5973602.1"/>
    </source>
</evidence>
<comment type="caution">
    <text evidence="4">The sequence shown here is derived from an EMBL/GenBank/DDBJ whole genome shotgun (WGS) entry which is preliminary data.</text>
</comment>
<dbReference type="InterPro" id="IPR002701">
    <property type="entry name" value="CM_II_prokaryot"/>
</dbReference>
<protein>
    <recommendedName>
        <fullName evidence="1">chorismate mutase</fullName>
        <ecNumber evidence="1">5.4.99.5</ecNumber>
    </recommendedName>
</protein>
<dbReference type="Pfam" id="PF01817">
    <property type="entry name" value="CM_2"/>
    <property type="match status" value="1"/>
</dbReference>
<feature type="domain" description="Chorismate mutase" evidence="3">
    <location>
        <begin position="4"/>
        <end position="95"/>
    </location>
</feature>
<dbReference type="EMBL" id="JAJUOS010000006">
    <property type="protein sequence ID" value="MCE5973602.1"/>
    <property type="molecule type" value="Genomic_DNA"/>
</dbReference>
<dbReference type="RefSeq" id="WP_233676592.1">
    <property type="nucleotide sequence ID" value="NZ_JAJUOS010000006.1"/>
</dbReference>
<evidence type="ECO:0000313" key="5">
    <source>
        <dbReference type="Proteomes" id="UP001521181"/>
    </source>
</evidence>
<dbReference type="InterPro" id="IPR036979">
    <property type="entry name" value="CM_dom_sf"/>
</dbReference>
<dbReference type="InterPro" id="IPR051331">
    <property type="entry name" value="Chorismate_mutase-related"/>
</dbReference>
<evidence type="ECO:0000259" key="3">
    <source>
        <dbReference type="PROSITE" id="PS51168"/>
    </source>
</evidence>
<evidence type="ECO:0000256" key="2">
    <source>
        <dbReference type="ARBA" id="ARBA00023235"/>
    </source>
</evidence>
<proteinExistence type="predicted"/>
<name>A0ABS8YUS2_9RHOB</name>
<sequence length="101" mass="11251">MKEPATLSTMEELRVEIDALDRQLIALLAHRTRLVARAAEIKQVVGLPARIPERVEDVVAKVRARAAEAGVDDGLAERLWRDMIEHFIAQEEQVLGKGDGQ</sequence>
<dbReference type="SUPFAM" id="SSF48600">
    <property type="entry name" value="Chorismate mutase II"/>
    <property type="match status" value="1"/>
</dbReference>
<dbReference type="InterPro" id="IPR036263">
    <property type="entry name" value="Chorismate_II_sf"/>
</dbReference>
<dbReference type="PROSITE" id="PS51168">
    <property type="entry name" value="CHORISMATE_MUT_2"/>
    <property type="match status" value="1"/>
</dbReference>
<reference evidence="4 5" key="1">
    <citation type="submission" date="2021-12" db="EMBL/GenBank/DDBJ databases">
        <title>Sinirhodobacter sp. WL0062 is a bacterium isolated from seawater.</title>
        <authorList>
            <person name="Wang L."/>
            <person name="He W."/>
            <person name="Zhang D.-F."/>
        </authorList>
    </citation>
    <scope>NUCLEOTIDE SEQUENCE [LARGE SCALE GENOMIC DNA]</scope>
    <source>
        <strain evidence="4 5">WL0062</strain>
    </source>
</reference>
<dbReference type="PANTHER" id="PTHR38041:SF1">
    <property type="entry name" value="CHORISMATE MUTASE"/>
    <property type="match status" value="1"/>
</dbReference>
<keyword evidence="5" id="KW-1185">Reference proteome</keyword>